<dbReference type="Gene3D" id="3.80.10.10">
    <property type="entry name" value="Ribonuclease Inhibitor"/>
    <property type="match status" value="2"/>
</dbReference>
<dbReference type="InterPro" id="IPR026906">
    <property type="entry name" value="LRR_5"/>
</dbReference>
<dbReference type="Pfam" id="PF13306">
    <property type="entry name" value="LRR_5"/>
    <property type="match status" value="1"/>
</dbReference>
<dbReference type="PANTHER" id="PTHR45661:SF3">
    <property type="entry name" value="IG-LIKE DOMAIN-CONTAINING PROTEIN"/>
    <property type="match status" value="1"/>
</dbReference>
<name>A0A0A1U7N3_ENTIV</name>
<dbReference type="InterPro" id="IPR032675">
    <property type="entry name" value="LRR_dom_sf"/>
</dbReference>
<organism evidence="1 2">
    <name type="scientific">Entamoeba invadens IP1</name>
    <dbReference type="NCBI Taxonomy" id="370355"/>
    <lineage>
        <taxon>Eukaryota</taxon>
        <taxon>Amoebozoa</taxon>
        <taxon>Evosea</taxon>
        <taxon>Archamoebae</taxon>
        <taxon>Mastigamoebida</taxon>
        <taxon>Entamoebidae</taxon>
        <taxon>Entamoeba</taxon>
    </lineage>
</organism>
<dbReference type="PANTHER" id="PTHR45661">
    <property type="entry name" value="SURFACE ANTIGEN"/>
    <property type="match status" value="1"/>
</dbReference>
<gene>
    <name evidence="1" type="ORF">EIN_419090</name>
</gene>
<reference evidence="1 2" key="1">
    <citation type="submission" date="2012-10" db="EMBL/GenBank/DDBJ databases">
        <authorList>
            <person name="Zafar N."/>
            <person name="Inman J."/>
            <person name="Hall N."/>
            <person name="Lorenzi H."/>
            <person name="Caler E."/>
        </authorList>
    </citation>
    <scope>NUCLEOTIDE SEQUENCE [LARGE SCALE GENOMIC DNA]</scope>
    <source>
        <strain evidence="1 2">IP1</strain>
    </source>
</reference>
<dbReference type="AlphaFoldDB" id="A0A0A1U7N3"/>
<dbReference type="SUPFAM" id="SSF52058">
    <property type="entry name" value="L domain-like"/>
    <property type="match status" value="1"/>
</dbReference>
<dbReference type="InterPro" id="IPR053139">
    <property type="entry name" value="Surface_bspA-like"/>
</dbReference>
<proteinExistence type="predicted"/>
<dbReference type="EMBL" id="KB206772">
    <property type="protein sequence ID" value="ELP87990.1"/>
    <property type="molecule type" value="Genomic_DNA"/>
</dbReference>
<dbReference type="KEGG" id="eiv:EIN_419090"/>
<dbReference type="VEuPathDB" id="AmoebaDB:EIN_419090"/>
<keyword evidence="2" id="KW-1185">Reference proteome</keyword>
<dbReference type="RefSeq" id="XP_004254761.1">
    <property type="nucleotide sequence ID" value="XM_004254713.1"/>
</dbReference>
<dbReference type="OrthoDB" id="26665at2759"/>
<sequence>MVVLDSYHMMVVSQYFHSFLDFVHIELVCKKFYKTMSKFHYNPIPLNPKTLHHFPKIETLYVYTIKDYTFGNDLYPLDTTYPLQKSTTKPKLFYKVMFTFPITFKQTKKSLQPNYNFKHVVFTQEDARSFHGNFPTCVNELDTRCFSRVYIDTKSIEVPQRVTKVGSLCFYDSVFESVLLPNFLVSLGSECFSQCKQLTNVKLPQTIEKIPTETFSNCFLLKEITIPQKVTSIGNKAFRGCEILSQIILPNNLSEIMNSAFEGCNSLVSVVIPKSVVLIQGCAFKKCRFLEKFEFEDGVCGITEISDSLFEGCEMFKSFTIGESVTRVGYSSFKNCFNLREVVIGKSVQIISRCAFEGCSKIAQIAVPKSVLEIGERSFAKCSALSSILFDGKKYSKFDFETMFNIIQTKNTTHILDNLFI</sequence>
<evidence type="ECO:0008006" key="3">
    <source>
        <dbReference type="Google" id="ProtNLM"/>
    </source>
</evidence>
<protein>
    <recommendedName>
        <fullName evidence="3">Leucine rich repeat containing protein BspA family protein</fullName>
    </recommendedName>
</protein>
<dbReference type="GeneID" id="14886954"/>
<evidence type="ECO:0000313" key="2">
    <source>
        <dbReference type="Proteomes" id="UP000014680"/>
    </source>
</evidence>
<dbReference type="Proteomes" id="UP000014680">
    <property type="component" value="Unassembled WGS sequence"/>
</dbReference>
<evidence type="ECO:0000313" key="1">
    <source>
        <dbReference type="EMBL" id="ELP87990.1"/>
    </source>
</evidence>
<accession>A0A0A1U7N3</accession>